<dbReference type="EMBL" id="KZ301980">
    <property type="protein sequence ID" value="PFH52264.1"/>
    <property type="molecule type" value="Genomic_DNA"/>
</dbReference>
<dbReference type="AlphaFoldDB" id="A0A2A9NSE4"/>
<evidence type="ECO:0000313" key="3">
    <source>
        <dbReference type="Proteomes" id="UP000242287"/>
    </source>
</evidence>
<proteinExistence type="predicted"/>
<accession>A0A2A9NSE4</accession>
<protein>
    <recommendedName>
        <fullName evidence="1">CASTOR ACT domain-containing protein</fullName>
    </recommendedName>
</protein>
<evidence type="ECO:0000259" key="1">
    <source>
        <dbReference type="Pfam" id="PF13840"/>
    </source>
</evidence>
<dbReference type="InterPro" id="IPR027795">
    <property type="entry name" value="CASTOR_ACT_dom"/>
</dbReference>
<gene>
    <name evidence="2" type="ORF">AMATHDRAFT_140371</name>
</gene>
<dbReference type="Proteomes" id="UP000242287">
    <property type="component" value="Unassembled WGS sequence"/>
</dbReference>
<dbReference type="Pfam" id="PF13840">
    <property type="entry name" value="ACT_7"/>
    <property type="match status" value="1"/>
</dbReference>
<reference evidence="2 3" key="1">
    <citation type="submission" date="2014-02" db="EMBL/GenBank/DDBJ databases">
        <title>Transposable element dynamics among asymbiotic and ectomycorrhizal Amanita fungi.</title>
        <authorList>
            <consortium name="DOE Joint Genome Institute"/>
            <person name="Hess J."/>
            <person name="Skrede I."/>
            <person name="Wolfe B."/>
            <person name="LaButti K."/>
            <person name="Ohm R.A."/>
            <person name="Grigoriev I.V."/>
            <person name="Pringle A."/>
        </authorList>
    </citation>
    <scope>NUCLEOTIDE SEQUENCE [LARGE SCALE GENOMIC DNA]</scope>
    <source>
        <strain evidence="2 3">SKay4041</strain>
    </source>
</reference>
<keyword evidence="3" id="KW-1185">Reference proteome</keyword>
<name>A0A2A9NSE4_9AGAR</name>
<organism evidence="2 3">
    <name type="scientific">Amanita thiersii Skay4041</name>
    <dbReference type="NCBI Taxonomy" id="703135"/>
    <lineage>
        <taxon>Eukaryota</taxon>
        <taxon>Fungi</taxon>
        <taxon>Dikarya</taxon>
        <taxon>Basidiomycota</taxon>
        <taxon>Agaricomycotina</taxon>
        <taxon>Agaricomycetes</taxon>
        <taxon>Agaricomycetidae</taxon>
        <taxon>Agaricales</taxon>
        <taxon>Pluteineae</taxon>
        <taxon>Amanitaceae</taxon>
        <taxon>Amanita</taxon>
    </lineage>
</organism>
<dbReference type="SUPFAM" id="SSF55021">
    <property type="entry name" value="ACT-like"/>
    <property type="match status" value="2"/>
</dbReference>
<dbReference type="InterPro" id="IPR051719">
    <property type="entry name" value="CASTOR_mTORC1"/>
</dbReference>
<dbReference type="PANTHER" id="PTHR31131">
    <property type="entry name" value="CHROMOSOME 1, WHOLE GENOME SHOTGUN SEQUENCE"/>
    <property type="match status" value="1"/>
</dbReference>
<dbReference type="PANTHER" id="PTHR31131:SF6">
    <property type="entry name" value="CASTOR ACT DOMAIN-CONTAINING PROTEIN"/>
    <property type="match status" value="1"/>
</dbReference>
<dbReference type="InterPro" id="IPR045865">
    <property type="entry name" value="ACT-like_dom_sf"/>
</dbReference>
<dbReference type="OrthoDB" id="58529at2759"/>
<dbReference type="GO" id="GO:0006520">
    <property type="term" value="P:amino acid metabolic process"/>
    <property type="evidence" value="ECO:0007669"/>
    <property type="project" value="UniProtKB-ARBA"/>
</dbReference>
<dbReference type="Gene3D" id="3.30.2130.10">
    <property type="entry name" value="VC0802-like"/>
    <property type="match status" value="1"/>
</dbReference>
<dbReference type="GO" id="GO:0046394">
    <property type="term" value="P:carboxylic acid biosynthetic process"/>
    <property type="evidence" value="ECO:0007669"/>
    <property type="project" value="UniProtKB-ARBA"/>
</dbReference>
<evidence type="ECO:0000313" key="2">
    <source>
        <dbReference type="EMBL" id="PFH52264.1"/>
    </source>
</evidence>
<feature type="domain" description="CASTOR ACT" evidence="1">
    <location>
        <begin position="72"/>
        <end position="137"/>
    </location>
</feature>
<sequence length="153" mass="17055">MPPPSNRPSLHLQVLSEPFFVVQLQAGGELPPCILKDLTAGRGKFFSITRTDEEISLVGESYKWMPDDYKEQSTWSCIKITGPMEHSRLTNLTGILTEFTAPLKAAKVPLFALSTWNTDYVLVPSAMAKDAVNALEKDGWIFVQGKKDRTARL</sequence>